<gene>
    <name evidence="1" type="ORF">DLM85_08530</name>
</gene>
<protein>
    <submittedName>
        <fullName evidence="1">Uncharacterized protein</fullName>
    </submittedName>
</protein>
<evidence type="ECO:0000313" key="2">
    <source>
        <dbReference type="Proteomes" id="UP000248553"/>
    </source>
</evidence>
<accession>A0A328BPZ3</accession>
<proteinExistence type="predicted"/>
<dbReference type="AlphaFoldDB" id="A0A328BPZ3"/>
<dbReference type="EMBL" id="QHKM01000002">
    <property type="protein sequence ID" value="RAK68076.1"/>
    <property type="molecule type" value="Genomic_DNA"/>
</dbReference>
<comment type="caution">
    <text evidence="1">The sequence shown here is derived from an EMBL/GenBank/DDBJ whole genome shotgun (WGS) entry which is preliminary data.</text>
</comment>
<dbReference type="OrthoDB" id="883920at2"/>
<sequence>MSNEVANLSLAEATRHEPVLHYAYCVDAGNRPANHAGDWPEEGRVYPVRLVPSRLEGMPLIHVLGFEGSAPYYNAFGPHRFEVVAEVWLN</sequence>
<evidence type="ECO:0000313" key="1">
    <source>
        <dbReference type="EMBL" id="RAK68076.1"/>
    </source>
</evidence>
<dbReference type="Proteomes" id="UP000248553">
    <property type="component" value="Unassembled WGS sequence"/>
</dbReference>
<reference evidence="2" key="1">
    <citation type="submission" date="2018-05" db="EMBL/GenBank/DDBJ databases">
        <authorList>
            <person name="Nie L."/>
        </authorList>
    </citation>
    <scope>NUCLEOTIDE SEQUENCE [LARGE SCALE GENOMIC DNA]</scope>
    <source>
        <strain evidence="2">NL</strain>
    </source>
</reference>
<keyword evidence="2" id="KW-1185">Reference proteome</keyword>
<organism evidence="1 2">
    <name type="scientific">Hymenobacter edaphi</name>
    <dbReference type="NCBI Taxonomy" id="2211146"/>
    <lineage>
        <taxon>Bacteria</taxon>
        <taxon>Pseudomonadati</taxon>
        <taxon>Bacteroidota</taxon>
        <taxon>Cytophagia</taxon>
        <taxon>Cytophagales</taxon>
        <taxon>Hymenobacteraceae</taxon>
        <taxon>Hymenobacter</taxon>
    </lineage>
</organism>
<dbReference type="RefSeq" id="WP_111477689.1">
    <property type="nucleotide sequence ID" value="NZ_QHKM01000002.1"/>
</dbReference>
<name>A0A328BPZ3_9BACT</name>